<dbReference type="InterPro" id="IPR052055">
    <property type="entry name" value="Hepadnavirus_pol/RT"/>
</dbReference>
<accession>A0A8H7M4D1</accession>
<evidence type="ECO:0000313" key="2">
    <source>
        <dbReference type="EMBL" id="KAF8754808.1"/>
    </source>
</evidence>
<feature type="region of interest" description="Disordered" evidence="1">
    <location>
        <begin position="1"/>
        <end position="73"/>
    </location>
</feature>
<feature type="compositionally biased region" description="Polar residues" evidence="1">
    <location>
        <begin position="369"/>
        <end position="380"/>
    </location>
</feature>
<feature type="region of interest" description="Disordered" evidence="1">
    <location>
        <begin position="357"/>
        <end position="383"/>
    </location>
</feature>
<comment type="caution">
    <text evidence="2">The sequence shown here is derived from an EMBL/GenBank/DDBJ whole genome shotgun (WGS) entry which is preliminary data.</text>
</comment>
<proteinExistence type="predicted"/>
<sequence length="674" mass="74000">MLYVRQQGHGTPVPVQRRLAPHPPTRSPSQPPASPTPAPRVGSPPDPTHPVDITPSQDLIPGTGPAHTHSSEIQHLRARLAALERQDIDILDHTQDPQTCITRPLRATPSFSALTSHAILALFPHAYTSILTTPALFAPNTFLDAHSTLTPSRTLATPTLPHPATLLRGILFYFTFMLFFFTIDHSCPAYVHFISSSYIYTLYTPYALRSHISLVLVFRRAVIPGKQAPARQALIPPIIIQIFKSGLRKYVPMPMLTTRYRQLNSDSSRSDLDVIKWNSRGQALVKDAANLSDAGELFMSPDDWVDGWKTWLCDFNLWLRYDIMVRKRWIDEDFDPGTFQEGIYKMVDRDLAMAARGSVSQPAPGDSGPPSSHHNQTTRFRTWGPVPGANNSYPYGPPPIAPQPTPQISNHIPHSFVLYVSATFSMAPKDVPPLDASAVPMSALSVASTATMHKIAQIDPRKIVTPLIPAAWHSCLEGLKLLHIFSDVPAGLTHGFRLGASRALSSTSTPPNHKSAQDSPSIIDSHISKELALGCYSGPFSHTSLFNLIGHFRSAPLGLVSKPSSPGEFRMVQDFSFSHSKGQNNSVNSEIDVDEFPCIWGFFDNVVQVLLDLPEGSSAATFDVDAAYRCIPIHPDDQPSTIISWRNQLYIDHCAPFGALAPTACLHGVATQCS</sequence>
<dbReference type="PANTHER" id="PTHR33050:SF7">
    <property type="entry name" value="RIBONUCLEASE H"/>
    <property type="match status" value="1"/>
</dbReference>
<dbReference type="SUPFAM" id="SSF56672">
    <property type="entry name" value="DNA/RNA polymerases"/>
    <property type="match status" value="1"/>
</dbReference>
<name>A0A8H7M4D1_9AGAM</name>
<dbReference type="PANTHER" id="PTHR33050">
    <property type="entry name" value="REVERSE TRANSCRIPTASE DOMAIN-CONTAINING PROTEIN"/>
    <property type="match status" value="1"/>
</dbReference>
<reference evidence="2" key="1">
    <citation type="submission" date="2020-09" db="EMBL/GenBank/DDBJ databases">
        <title>Comparative genome analyses of four rice-infecting Rhizoctonia solani isolates reveal extensive enrichment of homogalacturonan modification genes.</title>
        <authorList>
            <person name="Lee D.-Y."/>
            <person name="Jeon J."/>
            <person name="Kim K.-T."/>
            <person name="Cheong K."/>
            <person name="Song H."/>
            <person name="Choi G."/>
            <person name="Ko J."/>
            <person name="Opiyo S.O."/>
            <person name="Zuo S."/>
            <person name="Madhav S."/>
            <person name="Lee Y.-H."/>
            <person name="Wang G.-L."/>
        </authorList>
    </citation>
    <scope>NUCLEOTIDE SEQUENCE</scope>
    <source>
        <strain evidence="2">AG1-IA B2</strain>
    </source>
</reference>
<dbReference type="InterPro" id="IPR043502">
    <property type="entry name" value="DNA/RNA_pol_sf"/>
</dbReference>
<gene>
    <name evidence="2" type="ORF">RHS01_05861</name>
</gene>
<evidence type="ECO:0000256" key="1">
    <source>
        <dbReference type="SAM" id="MobiDB-lite"/>
    </source>
</evidence>
<dbReference type="EMBL" id="JACYCF010000010">
    <property type="protein sequence ID" value="KAF8754808.1"/>
    <property type="molecule type" value="Genomic_DNA"/>
</dbReference>
<organism evidence="2 3">
    <name type="scientific">Rhizoctonia solani</name>
    <dbReference type="NCBI Taxonomy" id="456999"/>
    <lineage>
        <taxon>Eukaryota</taxon>
        <taxon>Fungi</taxon>
        <taxon>Dikarya</taxon>
        <taxon>Basidiomycota</taxon>
        <taxon>Agaricomycotina</taxon>
        <taxon>Agaricomycetes</taxon>
        <taxon>Cantharellales</taxon>
        <taxon>Ceratobasidiaceae</taxon>
        <taxon>Rhizoctonia</taxon>
    </lineage>
</organism>
<dbReference type="Proteomes" id="UP000614334">
    <property type="component" value="Unassembled WGS sequence"/>
</dbReference>
<dbReference type="AlphaFoldDB" id="A0A8H7M4D1"/>
<feature type="compositionally biased region" description="Pro residues" evidence="1">
    <location>
        <begin position="21"/>
        <end position="48"/>
    </location>
</feature>
<protein>
    <submittedName>
        <fullName evidence="2">Uncharacterized protein</fullName>
    </submittedName>
</protein>
<evidence type="ECO:0000313" key="3">
    <source>
        <dbReference type="Proteomes" id="UP000614334"/>
    </source>
</evidence>